<keyword evidence="3" id="KW-1185">Reference proteome</keyword>
<reference evidence="2" key="1">
    <citation type="submission" date="2022-08" db="EMBL/GenBank/DDBJ databases">
        <authorList>
            <person name="Deng Y."/>
            <person name="Han X.-F."/>
            <person name="Zhang Y.-Q."/>
        </authorList>
    </citation>
    <scope>NUCLEOTIDE SEQUENCE</scope>
    <source>
        <strain evidence="2">CPCC 203386</strain>
    </source>
</reference>
<evidence type="ECO:0000256" key="1">
    <source>
        <dbReference type="SAM" id="Phobius"/>
    </source>
</evidence>
<protein>
    <recommendedName>
        <fullName evidence="4">Integral membrane protein</fullName>
    </recommendedName>
</protein>
<dbReference type="RefSeq" id="WP_259540381.1">
    <property type="nucleotide sequence ID" value="NZ_JANLCJ010000006.1"/>
</dbReference>
<evidence type="ECO:0000313" key="2">
    <source>
        <dbReference type="EMBL" id="MCS5735455.1"/>
    </source>
</evidence>
<proteinExistence type="predicted"/>
<sequence length="209" mass="21526">MSSRWSRTARGLRAAGIATFLAAFSHVAAGGGAPGGVGLVVALALSAMVCVLLAGRRISLPRLSISVLISQFAFHLLFGVGAGDGSTSLVETAGHHGRLMLATVPDAAAAPVHPAHDPALMWVAHGVSAVITIALLQWGERALARLRRLARGGIRSLVTMPQLAFVEPVPPRSPVRADGLAVVDHLSDLGVLFGALRHRGPPVAVATHP</sequence>
<keyword evidence="1" id="KW-1133">Transmembrane helix</keyword>
<dbReference type="Proteomes" id="UP001165586">
    <property type="component" value="Unassembled WGS sequence"/>
</dbReference>
<keyword evidence="1" id="KW-0472">Membrane</keyword>
<keyword evidence="1" id="KW-0812">Transmembrane</keyword>
<feature type="transmembrane region" description="Helical" evidence="1">
    <location>
        <begin position="119"/>
        <end position="138"/>
    </location>
</feature>
<accession>A0ABT2H684</accession>
<comment type="caution">
    <text evidence="2">The sequence shown here is derived from an EMBL/GenBank/DDBJ whole genome shotgun (WGS) entry which is preliminary data.</text>
</comment>
<organism evidence="2 3">
    <name type="scientific">Herbiconiux daphne</name>
    <dbReference type="NCBI Taxonomy" id="2970914"/>
    <lineage>
        <taxon>Bacteria</taxon>
        <taxon>Bacillati</taxon>
        <taxon>Actinomycetota</taxon>
        <taxon>Actinomycetes</taxon>
        <taxon>Micrococcales</taxon>
        <taxon>Microbacteriaceae</taxon>
        <taxon>Herbiconiux</taxon>
    </lineage>
</organism>
<feature type="transmembrane region" description="Helical" evidence="1">
    <location>
        <begin position="63"/>
        <end position="82"/>
    </location>
</feature>
<name>A0ABT2H684_9MICO</name>
<evidence type="ECO:0008006" key="4">
    <source>
        <dbReference type="Google" id="ProtNLM"/>
    </source>
</evidence>
<evidence type="ECO:0000313" key="3">
    <source>
        <dbReference type="Proteomes" id="UP001165586"/>
    </source>
</evidence>
<feature type="transmembrane region" description="Helical" evidence="1">
    <location>
        <begin position="39"/>
        <end position="56"/>
    </location>
</feature>
<gene>
    <name evidence="2" type="ORF">N1032_17045</name>
</gene>
<dbReference type="EMBL" id="JANLCJ010000006">
    <property type="protein sequence ID" value="MCS5735455.1"/>
    <property type="molecule type" value="Genomic_DNA"/>
</dbReference>